<feature type="region of interest" description="Disordered" evidence="1">
    <location>
        <begin position="1"/>
        <end position="57"/>
    </location>
</feature>
<evidence type="ECO:0000256" key="1">
    <source>
        <dbReference type="SAM" id="MobiDB-lite"/>
    </source>
</evidence>
<name>A0AAD8DT12_MYTSE</name>
<dbReference type="PANTHER" id="PTHR16238">
    <property type="entry name" value="GEM-ASSOCIATED PROTEIN 8"/>
    <property type="match status" value="1"/>
</dbReference>
<keyword evidence="3" id="KW-1185">Reference proteome</keyword>
<feature type="region of interest" description="Disordered" evidence="1">
    <location>
        <begin position="141"/>
        <end position="163"/>
    </location>
</feature>
<feature type="compositionally biased region" description="Polar residues" evidence="1">
    <location>
        <begin position="12"/>
        <end position="27"/>
    </location>
</feature>
<evidence type="ECO:0000313" key="2">
    <source>
        <dbReference type="EMBL" id="KAJ8721255.1"/>
    </source>
</evidence>
<feature type="compositionally biased region" description="Basic residues" evidence="1">
    <location>
        <begin position="28"/>
        <end position="47"/>
    </location>
</feature>
<gene>
    <name evidence="2" type="ORF">PYW07_002030</name>
</gene>
<dbReference type="GO" id="GO:0032797">
    <property type="term" value="C:SMN complex"/>
    <property type="evidence" value="ECO:0007669"/>
    <property type="project" value="InterPro"/>
</dbReference>
<evidence type="ECO:0000313" key="3">
    <source>
        <dbReference type="Proteomes" id="UP001231518"/>
    </source>
</evidence>
<evidence type="ECO:0008006" key="4">
    <source>
        <dbReference type="Google" id="ProtNLM"/>
    </source>
</evidence>
<feature type="compositionally biased region" description="Acidic residues" evidence="1">
    <location>
        <begin position="1"/>
        <end position="11"/>
    </location>
</feature>
<feature type="compositionally biased region" description="Acidic residues" evidence="1">
    <location>
        <begin position="198"/>
        <end position="217"/>
    </location>
</feature>
<sequence length="264" mass="30959">MFFQSPDEEPNFDQSTSNHILKSNAQSRRQKKLRRKNRLKAIRKRQHQVTARPKGPVSFPSVPTIPITMSSWAENYTKAATWQLKHEVAYWKSKAKALEHENMILHRTIRLNSIDKDAGQTLPDPTHEECQYEYDLDDLAESEDDEDSDEMAASESETTAQEQFEVSEEYIQFLRDNQVYRESARLERERIKAKSNDEDREIEEMEAGPAEPTEDQQETLKKLYGDRWERIAALEMSLKTQFISTCDRDKPAHWPNIPFNFNFS</sequence>
<proteinExistence type="predicted"/>
<feature type="compositionally biased region" description="Acidic residues" evidence="1">
    <location>
        <begin position="141"/>
        <end position="152"/>
    </location>
</feature>
<dbReference type="InterPro" id="IPR034754">
    <property type="entry name" value="GEMIN8"/>
</dbReference>
<accession>A0AAD8DT12</accession>
<dbReference type="EMBL" id="JARGEI010000013">
    <property type="protein sequence ID" value="KAJ8721255.1"/>
    <property type="molecule type" value="Genomic_DNA"/>
</dbReference>
<dbReference type="GO" id="GO:0000387">
    <property type="term" value="P:spliceosomal snRNP assembly"/>
    <property type="evidence" value="ECO:0007669"/>
    <property type="project" value="InterPro"/>
</dbReference>
<protein>
    <recommendedName>
        <fullName evidence="4">Gem-associated protein 8</fullName>
    </recommendedName>
</protein>
<feature type="region of interest" description="Disordered" evidence="1">
    <location>
        <begin position="192"/>
        <end position="217"/>
    </location>
</feature>
<comment type="caution">
    <text evidence="2">The sequence shown here is derived from an EMBL/GenBank/DDBJ whole genome shotgun (WGS) entry which is preliminary data.</text>
</comment>
<dbReference type="AlphaFoldDB" id="A0AAD8DT12"/>
<dbReference type="Proteomes" id="UP001231518">
    <property type="component" value="Chromosome 12"/>
</dbReference>
<dbReference type="PANTHER" id="PTHR16238:SF7">
    <property type="entry name" value="GEM-ASSOCIATED PROTEIN 8"/>
    <property type="match status" value="1"/>
</dbReference>
<organism evidence="2 3">
    <name type="scientific">Mythimna separata</name>
    <name type="common">Oriental armyworm</name>
    <name type="synonym">Pseudaletia separata</name>
    <dbReference type="NCBI Taxonomy" id="271217"/>
    <lineage>
        <taxon>Eukaryota</taxon>
        <taxon>Metazoa</taxon>
        <taxon>Ecdysozoa</taxon>
        <taxon>Arthropoda</taxon>
        <taxon>Hexapoda</taxon>
        <taxon>Insecta</taxon>
        <taxon>Pterygota</taxon>
        <taxon>Neoptera</taxon>
        <taxon>Endopterygota</taxon>
        <taxon>Lepidoptera</taxon>
        <taxon>Glossata</taxon>
        <taxon>Ditrysia</taxon>
        <taxon>Noctuoidea</taxon>
        <taxon>Noctuidae</taxon>
        <taxon>Noctuinae</taxon>
        <taxon>Hadenini</taxon>
        <taxon>Mythimna</taxon>
    </lineage>
</organism>
<reference evidence="2" key="1">
    <citation type="submission" date="2023-03" db="EMBL/GenBank/DDBJ databases">
        <title>Chromosome-level genomes of two armyworms, Mythimna separata and Mythimna loreyi, provide insights into the biosynthesis and reception of sex pheromones.</title>
        <authorList>
            <person name="Zhao H."/>
        </authorList>
    </citation>
    <scope>NUCLEOTIDE SEQUENCE</scope>
    <source>
        <strain evidence="2">BeijingLab</strain>
        <tissue evidence="2">Pupa</tissue>
    </source>
</reference>